<evidence type="ECO:0000256" key="1">
    <source>
        <dbReference type="SAM" id="MobiDB-lite"/>
    </source>
</evidence>
<evidence type="ECO:0000313" key="2">
    <source>
        <dbReference type="EMBL" id="CAB1427446.1"/>
    </source>
</evidence>
<dbReference type="EMBL" id="CADEAL010000968">
    <property type="protein sequence ID" value="CAB1427446.1"/>
    <property type="molecule type" value="Genomic_DNA"/>
</dbReference>
<evidence type="ECO:0000313" key="3">
    <source>
        <dbReference type="Proteomes" id="UP001153269"/>
    </source>
</evidence>
<organism evidence="2 3">
    <name type="scientific">Pleuronectes platessa</name>
    <name type="common">European plaice</name>
    <dbReference type="NCBI Taxonomy" id="8262"/>
    <lineage>
        <taxon>Eukaryota</taxon>
        <taxon>Metazoa</taxon>
        <taxon>Chordata</taxon>
        <taxon>Craniata</taxon>
        <taxon>Vertebrata</taxon>
        <taxon>Euteleostomi</taxon>
        <taxon>Actinopterygii</taxon>
        <taxon>Neopterygii</taxon>
        <taxon>Teleostei</taxon>
        <taxon>Neoteleostei</taxon>
        <taxon>Acanthomorphata</taxon>
        <taxon>Carangaria</taxon>
        <taxon>Pleuronectiformes</taxon>
        <taxon>Pleuronectoidei</taxon>
        <taxon>Pleuronectidae</taxon>
        <taxon>Pleuronectes</taxon>
    </lineage>
</organism>
<comment type="caution">
    <text evidence="2">The sequence shown here is derived from an EMBL/GenBank/DDBJ whole genome shotgun (WGS) entry which is preliminary data.</text>
</comment>
<protein>
    <submittedName>
        <fullName evidence="2">Uncharacterized protein</fullName>
    </submittedName>
</protein>
<feature type="region of interest" description="Disordered" evidence="1">
    <location>
        <begin position="71"/>
        <end position="99"/>
    </location>
</feature>
<keyword evidence="3" id="KW-1185">Reference proteome</keyword>
<accession>A0A9N7UAF6</accession>
<proteinExistence type="predicted"/>
<dbReference type="AlphaFoldDB" id="A0A9N7UAF6"/>
<feature type="region of interest" description="Disordered" evidence="1">
    <location>
        <begin position="133"/>
        <end position="172"/>
    </location>
</feature>
<feature type="compositionally biased region" description="Basic and acidic residues" evidence="1">
    <location>
        <begin position="139"/>
        <end position="153"/>
    </location>
</feature>
<sequence>MVGWGGGGFQGQRLHSTKHNVEGNLAEVCFVCMCVVKFPFPVSPDRASRTTGSLVADVSLINVSLHTSLQRGKPKRFQRREAAPTREGGSFLEQPGLRLPRGPKAIRAAAQTHQNVQRPSGRLLRGQMVKHHVWPQLEPRPRVHTQDEDRQDHTLSLSSSSGDTPHLVVSSC</sequence>
<reference evidence="2" key="1">
    <citation type="submission" date="2020-03" db="EMBL/GenBank/DDBJ databases">
        <authorList>
            <person name="Weist P."/>
        </authorList>
    </citation>
    <scope>NUCLEOTIDE SEQUENCE</scope>
</reference>
<gene>
    <name evidence="2" type="ORF">PLEPLA_LOCUS15385</name>
</gene>
<dbReference type="Proteomes" id="UP001153269">
    <property type="component" value="Unassembled WGS sequence"/>
</dbReference>
<name>A0A9N7UAF6_PLEPL</name>
<feature type="compositionally biased region" description="Polar residues" evidence="1">
    <location>
        <begin position="154"/>
        <end position="163"/>
    </location>
</feature>